<name>A0AAD2D591_EUPCR</name>
<feature type="region of interest" description="Disordered" evidence="2">
    <location>
        <begin position="704"/>
        <end position="852"/>
    </location>
</feature>
<feature type="compositionally biased region" description="Polar residues" evidence="2">
    <location>
        <begin position="790"/>
        <end position="801"/>
    </location>
</feature>
<accession>A0AAD2D591</accession>
<proteinExistence type="predicted"/>
<comment type="caution">
    <text evidence="3">The sequence shown here is derived from an EMBL/GenBank/DDBJ whole genome shotgun (WGS) entry which is preliminary data.</text>
</comment>
<feature type="compositionally biased region" description="Basic residues" evidence="2">
    <location>
        <begin position="749"/>
        <end position="760"/>
    </location>
</feature>
<evidence type="ECO:0000313" key="4">
    <source>
        <dbReference type="Proteomes" id="UP001295684"/>
    </source>
</evidence>
<keyword evidence="1" id="KW-0175">Coiled coil</keyword>
<feature type="compositionally biased region" description="Basic and acidic residues" evidence="2">
    <location>
        <begin position="840"/>
        <end position="852"/>
    </location>
</feature>
<organism evidence="3 4">
    <name type="scientific">Euplotes crassus</name>
    <dbReference type="NCBI Taxonomy" id="5936"/>
    <lineage>
        <taxon>Eukaryota</taxon>
        <taxon>Sar</taxon>
        <taxon>Alveolata</taxon>
        <taxon>Ciliophora</taxon>
        <taxon>Intramacronucleata</taxon>
        <taxon>Spirotrichea</taxon>
        <taxon>Hypotrichia</taxon>
        <taxon>Euplotida</taxon>
        <taxon>Euplotidae</taxon>
        <taxon>Moneuplotes</taxon>
    </lineage>
</organism>
<feature type="compositionally biased region" description="Basic and acidic residues" evidence="2">
    <location>
        <begin position="731"/>
        <end position="748"/>
    </location>
</feature>
<evidence type="ECO:0000256" key="2">
    <source>
        <dbReference type="SAM" id="MobiDB-lite"/>
    </source>
</evidence>
<feature type="compositionally biased region" description="Polar residues" evidence="2">
    <location>
        <begin position="710"/>
        <end position="720"/>
    </location>
</feature>
<feature type="coiled-coil region" evidence="1">
    <location>
        <begin position="478"/>
        <end position="565"/>
    </location>
</feature>
<gene>
    <name evidence="3" type="ORF">ECRASSUSDP1_LOCUS21427</name>
</gene>
<dbReference type="EMBL" id="CAMPGE010021901">
    <property type="protein sequence ID" value="CAI2380003.1"/>
    <property type="molecule type" value="Genomic_DNA"/>
</dbReference>
<dbReference type="AlphaFoldDB" id="A0AAD2D591"/>
<sequence>MSDHSESEGALESKFLPDSKLVKVLRSNNEILSKSRYQSQTISPQKSIGARRSKKLNINFGYTEPEEVSIKSIIEQGDNIQSFLPFLNQKKRREGASSTRKYVEKPSMYKTTDVANNSYAQESKTNQTTISVNEDIKPVNMSSTHALQGMTNTFGASSTSNCSRFFNDNSKIKINDDIRTHRKGERSLNISVLRSNQGYSTQKRAIPNLKRVGELIDPKLLFKVNEVLKSSAKYNTKINFKHYEQHWKNKEEEIDRIKFPEEEIYYRKKQIMTNKGFSMLFNSLKIVFPDLSKTTYKLVNELNEIISHYQEANQVNSQSKRMAEQRKFAKVISDLENKNENLKRELEELNKNMAELKKYPNKKELNQAISDYINSETIEESIKKMMENEKLTQEKPSVTNVSTVLQQIFEDHNKFMQIYSINKPKAGESVRLKQDSFEEIQKGIQNYQMIIAKKIFELFNKAKAEGRIDDKNIQCDLLEDFETQNQEMIKVLQEEIEDLKRQTVSAEKKAEYEEKTRKIAECEKQGAIDQIEGLAKEIEDQRKSLLALKKENHHLKMEIKELSSKSNKKVHNINSSMTMRENFSSKKESGKIKLGNKLVVNTGLHKKLTSVNVPKIRLDESDDGFSDQIDEVEEELEIIKKNYKNLSEQRKREVSILQSKIDSLQKDIKALRSENSEIKVANSKLSDANVKFLRNDSFSIRVKNMHSGDQDNQSVSNVSESVRKSISPKKSQLDRRNSNSKDSSDSLKSKKSLKKRKSAKKKDENSEDENSPLERTPEIKVTALEKGNSRRNANDLSNSGMNLADKSISGFSPSPSARKNNISIGKQRTLENFSMSNNSPDKKVPKRDSSDFRIKPSNEVHLNKQQFESLKREIIHELMSELPQPTIERSSVLVDALSTDQSQFVNNQSSFADSLSAKILFLVNNKEMIKNANMNLKSQNQDSRIKIKKSNGGGTMNRFKKE</sequence>
<protein>
    <submittedName>
        <fullName evidence="3">Uncharacterized protein</fullName>
    </submittedName>
</protein>
<keyword evidence="4" id="KW-1185">Reference proteome</keyword>
<evidence type="ECO:0000256" key="1">
    <source>
        <dbReference type="SAM" id="Coils"/>
    </source>
</evidence>
<evidence type="ECO:0000313" key="3">
    <source>
        <dbReference type="EMBL" id="CAI2380003.1"/>
    </source>
</evidence>
<feature type="coiled-coil region" evidence="1">
    <location>
        <begin position="325"/>
        <end position="359"/>
    </location>
</feature>
<reference evidence="3" key="1">
    <citation type="submission" date="2023-07" db="EMBL/GenBank/DDBJ databases">
        <authorList>
            <consortium name="AG Swart"/>
            <person name="Singh M."/>
            <person name="Singh A."/>
            <person name="Seah K."/>
            <person name="Emmerich C."/>
        </authorList>
    </citation>
    <scope>NUCLEOTIDE SEQUENCE</scope>
    <source>
        <strain evidence="3">DP1</strain>
    </source>
</reference>
<feature type="coiled-coil region" evidence="1">
    <location>
        <begin position="629"/>
        <end position="681"/>
    </location>
</feature>
<feature type="compositionally biased region" description="Polar residues" evidence="2">
    <location>
        <begin position="809"/>
        <end position="839"/>
    </location>
</feature>
<dbReference type="Proteomes" id="UP001295684">
    <property type="component" value="Unassembled WGS sequence"/>
</dbReference>
<feature type="region of interest" description="Disordered" evidence="2">
    <location>
        <begin position="939"/>
        <end position="962"/>
    </location>
</feature>